<dbReference type="GO" id="GO:0000976">
    <property type="term" value="F:transcription cis-regulatory region binding"/>
    <property type="evidence" value="ECO:0007669"/>
    <property type="project" value="TreeGrafter"/>
</dbReference>
<evidence type="ECO:0000259" key="8">
    <source>
        <dbReference type="PROSITE" id="PS50110"/>
    </source>
</evidence>
<dbReference type="InterPro" id="IPR001789">
    <property type="entry name" value="Sig_transdc_resp-reg_receiver"/>
</dbReference>
<keyword evidence="5" id="KW-0804">Transcription</keyword>
<keyword evidence="4 7" id="KW-0238">DNA-binding</keyword>
<evidence type="ECO:0000259" key="9">
    <source>
        <dbReference type="PROSITE" id="PS51755"/>
    </source>
</evidence>
<dbReference type="OrthoDB" id="8282559at2"/>
<evidence type="ECO:0000256" key="4">
    <source>
        <dbReference type="ARBA" id="ARBA00023125"/>
    </source>
</evidence>
<dbReference type="Proteomes" id="UP000037425">
    <property type="component" value="Unassembled WGS sequence"/>
</dbReference>
<dbReference type="CDD" id="cd00383">
    <property type="entry name" value="trans_reg_C"/>
    <property type="match status" value="1"/>
</dbReference>
<keyword evidence="1 6" id="KW-0597">Phosphoprotein</keyword>
<proteinExistence type="predicted"/>
<evidence type="ECO:0000256" key="7">
    <source>
        <dbReference type="PROSITE-ProRule" id="PRU01091"/>
    </source>
</evidence>
<dbReference type="PATRIC" id="fig|106592.7.peg.6146"/>
<dbReference type="InterPro" id="IPR016032">
    <property type="entry name" value="Sig_transdc_resp-reg_C-effctor"/>
</dbReference>
<dbReference type="GO" id="GO:0005829">
    <property type="term" value="C:cytosol"/>
    <property type="evidence" value="ECO:0007669"/>
    <property type="project" value="TreeGrafter"/>
</dbReference>
<evidence type="ECO:0000256" key="3">
    <source>
        <dbReference type="ARBA" id="ARBA00023015"/>
    </source>
</evidence>
<dbReference type="Gene3D" id="1.10.10.10">
    <property type="entry name" value="Winged helix-like DNA-binding domain superfamily/Winged helix DNA-binding domain"/>
    <property type="match status" value="1"/>
</dbReference>
<feature type="domain" description="Response regulatory" evidence="8">
    <location>
        <begin position="4"/>
        <end position="119"/>
    </location>
</feature>
<protein>
    <submittedName>
        <fullName evidence="10">Uncharacterized protein</fullName>
    </submittedName>
</protein>
<feature type="DNA-binding region" description="OmpR/PhoB-type" evidence="7">
    <location>
        <begin position="131"/>
        <end position="228"/>
    </location>
</feature>
<organism evidence="10 11">
    <name type="scientific">Ensifer adhaerens</name>
    <name type="common">Sinorhizobium morelense</name>
    <dbReference type="NCBI Taxonomy" id="106592"/>
    <lineage>
        <taxon>Bacteria</taxon>
        <taxon>Pseudomonadati</taxon>
        <taxon>Pseudomonadota</taxon>
        <taxon>Alphaproteobacteria</taxon>
        <taxon>Hyphomicrobiales</taxon>
        <taxon>Rhizobiaceae</taxon>
        <taxon>Sinorhizobium/Ensifer group</taxon>
        <taxon>Ensifer</taxon>
    </lineage>
</organism>
<dbReference type="SUPFAM" id="SSF46894">
    <property type="entry name" value="C-terminal effector domain of the bipartite response regulators"/>
    <property type="match status" value="1"/>
</dbReference>
<dbReference type="PROSITE" id="PS51755">
    <property type="entry name" value="OMPR_PHOB"/>
    <property type="match status" value="1"/>
</dbReference>
<sequence>MNGRILIHTEDAELYLLLKHILTLEGFSAENSNRLGELLDRVHQAPPLAIVVDCSDPEMNASAVCAHIKAATKSETKIAALVNTANGDHGRPLVLATVDCIIDRPFNPERLLAFLRGLRADVAAQSSTKSAAILRYADIEMNLNRLRVERNGHSVVLSALQFRLLMCLMRAPDVVHTRDDLIAAAWPPEAEVEPRTVDIHIGHIRRAMKREGADVIRTVRSVGYALYLPSH</sequence>
<evidence type="ECO:0000256" key="6">
    <source>
        <dbReference type="PROSITE-ProRule" id="PRU00169"/>
    </source>
</evidence>
<reference evidence="11" key="1">
    <citation type="submission" date="2015-07" db="EMBL/GenBank/DDBJ databases">
        <title>Whole genome sequence of an Ensifer adhaerens strain isolated from a cave pool in the Wind Cave National Park.</title>
        <authorList>
            <person name="Eng W.W.H."/>
            <person name="Gan H.M."/>
            <person name="Barton H.A."/>
            <person name="Savka M.A."/>
        </authorList>
    </citation>
    <scope>NUCLEOTIDE SEQUENCE [LARGE SCALE GENOMIC DNA]</scope>
    <source>
        <strain evidence="11">SD006</strain>
    </source>
</reference>
<dbReference type="InterPro" id="IPR039420">
    <property type="entry name" value="WalR-like"/>
</dbReference>
<feature type="modified residue" description="4-aspartylphosphate" evidence="6">
    <location>
        <position position="53"/>
    </location>
</feature>
<comment type="caution">
    <text evidence="10">The sequence shown here is derived from an EMBL/GenBank/DDBJ whole genome shotgun (WGS) entry which is preliminary data.</text>
</comment>
<dbReference type="SMART" id="SM00862">
    <property type="entry name" value="Trans_reg_C"/>
    <property type="match status" value="1"/>
</dbReference>
<gene>
    <name evidence="10" type="ORF">AC244_33300</name>
</gene>
<keyword evidence="3" id="KW-0805">Transcription regulation</keyword>
<evidence type="ECO:0000256" key="1">
    <source>
        <dbReference type="ARBA" id="ARBA00022553"/>
    </source>
</evidence>
<evidence type="ECO:0000256" key="2">
    <source>
        <dbReference type="ARBA" id="ARBA00023012"/>
    </source>
</evidence>
<dbReference type="PROSITE" id="PS50110">
    <property type="entry name" value="RESPONSE_REGULATORY"/>
    <property type="match status" value="1"/>
</dbReference>
<dbReference type="EMBL" id="LGAP01000048">
    <property type="protein sequence ID" value="KOF12639.1"/>
    <property type="molecule type" value="Genomic_DNA"/>
</dbReference>
<dbReference type="GO" id="GO:0000156">
    <property type="term" value="F:phosphorelay response regulator activity"/>
    <property type="evidence" value="ECO:0007669"/>
    <property type="project" value="TreeGrafter"/>
</dbReference>
<evidence type="ECO:0000256" key="5">
    <source>
        <dbReference type="ARBA" id="ARBA00023163"/>
    </source>
</evidence>
<dbReference type="PANTHER" id="PTHR48111:SF1">
    <property type="entry name" value="TWO-COMPONENT RESPONSE REGULATOR ORR33"/>
    <property type="match status" value="1"/>
</dbReference>
<dbReference type="PANTHER" id="PTHR48111">
    <property type="entry name" value="REGULATOR OF RPOS"/>
    <property type="match status" value="1"/>
</dbReference>
<dbReference type="Gene3D" id="3.40.50.2300">
    <property type="match status" value="1"/>
</dbReference>
<dbReference type="InterPro" id="IPR011006">
    <property type="entry name" value="CheY-like_superfamily"/>
</dbReference>
<evidence type="ECO:0000313" key="11">
    <source>
        <dbReference type="Proteomes" id="UP000037425"/>
    </source>
</evidence>
<dbReference type="GO" id="GO:0032993">
    <property type="term" value="C:protein-DNA complex"/>
    <property type="evidence" value="ECO:0007669"/>
    <property type="project" value="TreeGrafter"/>
</dbReference>
<accession>A0A0L8BDI9</accession>
<name>A0A0L8BDI9_ENSAD</name>
<keyword evidence="2" id="KW-0902">Two-component regulatory system</keyword>
<evidence type="ECO:0000313" key="10">
    <source>
        <dbReference type="EMBL" id="KOF12639.1"/>
    </source>
</evidence>
<dbReference type="Pfam" id="PF00486">
    <property type="entry name" value="Trans_reg_C"/>
    <property type="match status" value="1"/>
</dbReference>
<dbReference type="InterPro" id="IPR001867">
    <property type="entry name" value="OmpR/PhoB-type_DNA-bd"/>
</dbReference>
<dbReference type="GO" id="GO:0006355">
    <property type="term" value="P:regulation of DNA-templated transcription"/>
    <property type="evidence" value="ECO:0007669"/>
    <property type="project" value="InterPro"/>
</dbReference>
<dbReference type="SUPFAM" id="SSF52172">
    <property type="entry name" value="CheY-like"/>
    <property type="match status" value="1"/>
</dbReference>
<dbReference type="InterPro" id="IPR036388">
    <property type="entry name" value="WH-like_DNA-bd_sf"/>
</dbReference>
<feature type="domain" description="OmpR/PhoB-type" evidence="9">
    <location>
        <begin position="131"/>
        <end position="228"/>
    </location>
</feature>
<dbReference type="AlphaFoldDB" id="A0A0L8BDI9"/>